<reference evidence="1 2" key="1">
    <citation type="journal article" date="2021" name="Elife">
        <title>Chloroplast acquisition without the gene transfer in kleptoplastic sea slugs, Plakobranchus ocellatus.</title>
        <authorList>
            <person name="Maeda T."/>
            <person name="Takahashi S."/>
            <person name="Yoshida T."/>
            <person name="Shimamura S."/>
            <person name="Takaki Y."/>
            <person name="Nagai Y."/>
            <person name="Toyoda A."/>
            <person name="Suzuki Y."/>
            <person name="Arimoto A."/>
            <person name="Ishii H."/>
            <person name="Satoh N."/>
            <person name="Nishiyama T."/>
            <person name="Hasebe M."/>
            <person name="Maruyama T."/>
            <person name="Minagawa J."/>
            <person name="Obokata J."/>
            <person name="Shigenobu S."/>
        </authorList>
    </citation>
    <scope>NUCLEOTIDE SEQUENCE [LARGE SCALE GENOMIC DNA]</scope>
</reference>
<dbReference type="AlphaFoldDB" id="A0AAV3ZX55"/>
<evidence type="ECO:0000313" key="2">
    <source>
        <dbReference type="Proteomes" id="UP000735302"/>
    </source>
</evidence>
<proteinExistence type="predicted"/>
<sequence>MGLQTIETLASSSKTHCQLQHLWNLFQTLSKSGSYSREWLVTKGGHPDSTTAERERVLRRAGSQKKHGIASATWVLLQSNSLSES</sequence>
<dbReference type="EMBL" id="BLXT01002986">
    <property type="protein sequence ID" value="GFN99266.1"/>
    <property type="molecule type" value="Genomic_DNA"/>
</dbReference>
<organism evidence="1 2">
    <name type="scientific">Plakobranchus ocellatus</name>
    <dbReference type="NCBI Taxonomy" id="259542"/>
    <lineage>
        <taxon>Eukaryota</taxon>
        <taxon>Metazoa</taxon>
        <taxon>Spiralia</taxon>
        <taxon>Lophotrochozoa</taxon>
        <taxon>Mollusca</taxon>
        <taxon>Gastropoda</taxon>
        <taxon>Heterobranchia</taxon>
        <taxon>Euthyneura</taxon>
        <taxon>Panpulmonata</taxon>
        <taxon>Sacoglossa</taxon>
        <taxon>Placobranchoidea</taxon>
        <taxon>Plakobranchidae</taxon>
        <taxon>Plakobranchus</taxon>
    </lineage>
</organism>
<evidence type="ECO:0000313" key="1">
    <source>
        <dbReference type="EMBL" id="GFN99266.1"/>
    </source>
</evidence>
<name>A0AAV3ZX55_9GAST</name>
<keyword evidence="2" id="KW-1185">Reference proteome</keyword>
<accession>A0AAV3ZX55</accession>
<gene>
    <name evidence="1" type="ORF">PoB_002577200</name>
</gene>
<comment type="caution">
    <text evidence="1">The sequence shown here is derived from an EMBL/GenBank/DDBJ whole genome shotgun (WGS) entry which is preliminary data.</text>
</comment>
<dbReference type="Proteomes" id="UP000735302">
    <property type="component" value="Unassembled WGS sequence"/>
</dbReference>
<protein>
    <submittedName>
        <fullName evidence="1">Uncharacterized protein</fullName>
    </submittedName>
</protein>